<keyword evidence="2" id="KW-1185">Reference proteome</keyword>
<dbReference type="eggNOG" id="ENOG502ZQQJ">
    <property type="taxonomic scope" value="Bacteria"/>
</dbReference>
<accession>H6L8N6</accession>
<organism evidence="1 2">
    <name type="scientific">Saprospira grandis (strain Lewin)</name>
    <dbReference type="NCBI Taxonomy" id="984262"/>
    <lineage>
        <taxon>Bacteria</taxon>
        <taxon>Pseudomonadati</taxon>
        <taxon>Bacteroidota</taxon>
        <taxon>Saprospiria</taxon>
        <taxon>Saprospirales</taxon>
        <taxon>Saprospiraceae</taxon>
        <taxon>Saprospira</taxon>
    </lineage>
</organism>
<evidence type="ECO:0000313" key="1">
    <source>
        <dbReference type="EMBL" id="AFC26761.1"/>
    </source>
</evidence>
<protein>
    <submittedName>
        <fullName evidence="1">Uncharacterized protein</fullName>
    </submittedName>
</protein>
<gene>
    <name evidence="1" type="ordered locus">SGRA_4046</name>
</gene>
<dbReference type="RefSeq" id="WP_015694343.1">
    <property type="nucleotide sequence ID" value="NC_016940.1"/>
</dbReference>
<dbReference type="EMBL" id="CP002831">
    <property type="protein sequence ID" value="AFC26761.1"/>
    <property type="molecule type" value="Genomic_DNA"/>
</dbReference>
<dbReference type="AlphaFoldDB" id="H6L8N6"/>
<evidence type="ECO:0000313" key="2">
    <source>
        <dbReference type="Proteomes" id="UP000007519"/>
    </source>
</evidence>
<dbReference type="Proteomes" id="UP000007519">
    <property type="component" value="Chromosome"/>
</dbReference>
<dbReference type="KEGG" id="sgn:SGRA_4046"/>
<dbReference type="STRING" id="984262.SGRA_4046"/>
<reference evidence="1 2" key="1">
    <citation type="journal article" date="2012" name="Stand. Genomic Sci.">
        <title>Complete genome sequencing and analysis of Saprospira grandis str. Lewin, a predatory marine bacterium.</title>
        <authorList>
            <person name="Saw J.H."/>
            <person name="Yuryev A."/>
            <person name="Kanbe M."/>
            <person name="Hou S."/>
            <person name="Young A.G."/>
            <person name="Aizawa S."/>
            <person name="Alam M."/>
        </authorList>
    </citation>
    <scope>NUCLEOTIDE SEQUENCE [LARGE SCALE GENOMIC DNA]</scope>
    <source>
        <strain evidence="1 2">Lewin</strain>
    </source>
</reference>
<sequence>MKAILALFICLLSSVLLLGQDLVRPVVDLQFKIPPLGSKVFYYSFEKGDKVRLSCEELKGKKIKSLKFETDEGQLLFQAYKAEKIEKEIEIMSRGVYALRIGHGSFGRRLCALKISREAASEASKDFNTAWVWKELIDSSYSSYTKDTIIGYESYLVNKSRRVLVSVDTSFSYIIDRKERVHSETAFGKSNLSLVQFYLPNNQYVPNKLRPYSSKELIAWSYWIGVGQKSLEQFEARDKKLKGAIALVGAISGYGLLAQAATVGVDLTSDPNLGDNVKYSFSSSLGVFQKGNGPEAMAKVQSPKEGLVNLQLENDNFREGIDVHLKIGALFVHKRWKDENYQVEKQRPIIKKLEKQKLKTKSRKIRVPAQ</sequence>
<proteinExistence type="predicted"/>
<dbReference type="OrthoDB" id="926208at2"/>
<name>H6L8N6_SAPGL</name>
<dbReference type="HOGENOM" id="CLU_751772_0_0_10"/>